<dbReference type="Proteomes" id="UP000007993">
    <property type="component" value="Unassembled WGS sequence"/>
</dbReference>
<name>K5DI33_RHOBT</name>
<comment type="caution">
    <text evidence="1">The sequence shown here is derived from an EMBL/GenBank/DDBJ whole genome shotgun (WGS) entry which is preliminary data.</text>
</comment>
<protein>
    <submittedName>
        <fullName evidence="1">Uncharacterized protein</fullName>
    </submittedName>
</protein>
<reference evidence="1 2" key="1">
    <citation type="journal article" date="2013" name="Mar. Genomics">
        <title>Expression of sulfatases in Rhodopirellula baltica and the diversity of sulfatases in the genus Rhodopirellula.</title>
        <authorList>
            <person name="Wegner C.E."/>
            <person name="Richter-Heitmann T."/>
            <person name="Klindworth A."/>
            <person name="Klockow C."/>
            <person name="Richter M."/>
            <person name="Achstetter T."/>
            <person name="Glockner F.O."/>
            <person name="Harder J."/>
        </authorList>
    </citation>
    <scope>NUCLEOTIDE SEQUENCE [LARGE SCALE GENOMIC DNA]</scope>
    <source>
        <strain evidence="1 2">SH28</strain>
    </source>
</reference>
<organism evidence="1 2">
    <name type="scientific">Rhodopirellula baltica SH28</name>
    <dbReference type="NCBI Taxonomy" id="993517"/>
    <lineage>
        <taxon>Bacteria</taxon>
        <taxon>Pseudomonadati</taxon>
        <taxon>Planctomycetota</taxon>
        <taxon>Planctomycetia</taxon>
        <taxon>Pirellulales</taxon>
        <taxon>Pirellulaceae</taxon>
        <taxon>Rhodopirellula</taxon>
    </lineage>
</organism>
<sequence>MEAISVNQVCHIDWNSFDRETSDNSADCITGAFVAFGATVRSGLALFAKSVDVAALTID</sequence>
<evidence type="ECO:0000313" key="1">
    <source>
        <dbReference type="EMBL" id="EKK02103.1"/>
    </source>
</evidence>
<proteinExistence type="predicted"/>
<dbReference type="AlphaFoldDB" id="K5DI33"/>
<evidence type="ECO:0000313" key="2">
    <source>
        <dbReference type="Proteomes" id="UP000007993"/>
    </source>
</evidence>
<dbReference type="EMBL" id="AMCW01000071">
    <property type="protein sequence ID" value="EKK02103.1"/>
    <property type="molecule type" value="Genomic_DNA"/>
</dbReference>
<dbReference type="PATRIC" id="fig|993517.3.peg.2859"/>
<accession>K5DI33</accession>
<gene>
    <name evidence="1" type="ORF">RBSH_02651</name>
</gene>